<sequence length="349" mass="39729">MGSCASTGATYARLAGSDALYECNERQELKRETKVLLLGSSDSGKSTVFKQMQIVYQGGFSPTELAKWTPVVRENVIECARVVVMVMRKKKIEYEEYSNQVLAEKILAPQPSLSLTPEMAVAIHRIWKDPATSKMINECWTDIGLMDSAFYFFQEVLRIGSPDYIPNEADVLRARQQSKGVTDAHFLMKTISMHMFDVGGQRSERTQWMHCFNHVTLIIFCIALSEYNQVLLEDQSQNRMRESLSLFEAVINSRWFLRTGVILFLNKIDVFKAKLPKVPLEEFFPEYIGGPDINNGIKFVLWRFSLANRARLNVYPHLTEATNTMNIRNVFKGVEDMILQNGLAASGLL</sequence>
<proteinExistence type="predicted"/>
<dbReference type="EMBL" id="ML208373">
    <property type="protein sequence ID" value="TFK67544.1"/>
    <property type="molecule type" value="Genomic_DNA"/>
</dbReference>
<gene>
    <name evidence="1" type="ORF">BDN72DRAFT_842889</name>
</gene>
<organism evidence="1 2">
    <name type="scientific">Pluteus cervinus</name>
    <dbReference type="NCBI Taxonomy" id="181527"/>
    <lineage>
        <taxon>Eukaryota</taxon>
        <taxon>Fungi</taxon>
        <taxon>Dikarya</taxon>
        <taxon>Basidiomycota</taxon>
        <taxon>Agaricomycotina</taxon>
        <taxon>Agaricomycetes</taxon>
        <taxon>Agaricomycetidae</taxon>
        <taxon>Agaricales</taxon>
        <taxon>Pluteineae</taxon>
        <taxon>Pluteaceae</taxon>
        <taxon>Pluteus</taxon>
    </lineage>
</organism>
<protein>
    <submittedName>
        <fullName evidence="1">G-protein alpha subunit</fullName>
    </submittedName>
</protein>
<evidence type="ECO:0000313" key="1">
    <source>
        <dbReference type="EMBL" id="TFK67544.1"/>
    </source>
</evidence>
<keyword evidence="2" id="KW-1185">Reference proteome</keyword>
<evidence type="ECO:0000313" key="2">
    <source>
        <dbReference type="Proteomes" id="UP000308600"/>
    </source>
</evidence>
<accession>A0ACD3AQG2</accession>
<dbReference type="Proteomes" id="UP000308600">
    <property type="component" value="Unassembled WGS sequence"/>
</dbReference>
<name>A0ACD3AQG2_9AGAR</name>
<reference evidence="1 2" key="1">
    <citation type="journal article" date="2019" name="Nat. Ecol. Evol.">
        <title>Megaphylogeny resolves global patterns of mushroom evolution.</title>
        <authorList>
            <person name="Varga T."/>
            <person name="Krizsan K."/>
            <person name="Foldi C."/>
            <person name="Dima B."/>
            <person name="Sanchez-Garcia M."/>
            <person name="Sanchez-Ramirez S."/>
            <person name="Szollosi G.J."/>
            <person name="Szarkandi J.G."/>
            <person name="Papp V."/>
            <person name="Albert L."/>
            <person name="Andreopoulos W."/>
            <person name="Angelini C."/>
            <person name="Antonin V."/>
            <person name="Barry K.W."/>
            <person name="Bougher N.L."/>
            <person name="Buchanan P."/>
            <person name="Buyck B."/>
            <person name="Bense V."/>
            <person name="Catcheside P."/>
            <person name="Chovatia M."/>
            <person name="Cooper J."/>
            <person name="Damon W."/>
            <person name="Desjardin D."/>
            <person name="Finy P."/>
            <person name="Geml J."/>
            <person name="Haridas S."/>
            <person name="Hughes K."/>
            <person name="Justo A."/>
            <person name="Karasinski D."/>
            <person name="Kautmanova I."/>
            <person name="Kiss B."/>
            <person name="Kocsube S."/>
            <person name="Kotiranta H."/>
            <person name="LaButti K.M."/>
            <person name="Lechner B.E."/>
            <person name="Liimatainen K."/>
            <person name="Lipzen A."/>
            <person name="Lukacs Z."/>
            <person name="Mihaltcheva S."/>
            <person name="Morgado L.N."/>
            <person name="Niskanen T."/>
            <person name="Noordeloos M.E."/>
            <person name="Ohm R.A."/>
            <person name="Ortiz-Santana B."/>
            <person name="Ovrebo C."/>
            <person name="Racz N."/>
            <person name="Riley R."/>
            <person name="Savchenko A."/>
            <person name="Shiryaev A."/>
            <person name="Soop K."/>
            <person name="Spirin V."/>
            <person name="Szebenyi C."/>
            <person name="Tomsovsky M."/>
            <person name="Tulloss R.E."/>
            <person name="Uehling J."/>
            <person name="Grigoriev I.V."/>
            <person name="Vagvolgyi C."/>
            <person name="Papp T."/>
            <person name="Martin F.M."/>
            <person name="Miettinen O."/>
            <person name="Hibbett D.S."/>
            <person name="Nagy L.G."/>
        </authorList>
    </citation>
    <scope>NUCLEOTIDE SEQUENCE [LARGE SCALE GENOMIC DNA]</scope>
    <source>
        <strain evidence="1 2">NL-1719</strain>
    </source>
</reference>